<protein>
    <submittedName>
        <fullName evidence="1">Cytochrome P450</fullName>
    </submittedName>
</protein>
<comment type="caution">
    <text evidence="1">The sequence shown here is derived from an EMBL/GenBank/DDBJ whole genome shotgun (WGS) entry which is preliminary data.</text>
</comment>
<dbReference type="Proteomes" id="UP001055072">
    <property type="component" value="Unassembled WGS sequence"/>
</dbReference>
<accession>A0ACB8TRF1</accession>
<dbReference type="EMBL" id="MU274941">
    <property type="protein sequence ID" value="KAI0084580.1"/>
    <property type="molecule type" value="Genomic_DNA"/>
</dbReference>
<proteinExistence type="predicted"/>
<reference evidence="1" key="1">
    <citation type="journal article" date="2021" name="Environ. Microbiol.">
        <title>Gene family expansions and transcriptome signatures uncover fungal adaptations to wood decay.</title>
        <authorList>
            <person name="Hage H."/>
            <person name="Miyauchi S."/>
            <person name="Viragh M."/>
            <person name="Drula E."/>
            <person name="Min B."/>
            <person name="Chaduli D."/>
            <person name="Navarro D."/>
            <person name="Favel A."/>
            <person name="Norest M."/>
            <person name="Lesage-Meessen L."/>
            <person name="Balint B."/>
            <person name="Merenyi Z."/>
            <person name="de Eugenio L."/>
            <person name="Morin E."/>
            <person name="Martinez A.T."/>
            <person name="Baldrian P."/>
            <person name="Stursova M."/>
            <person name="Martinez M.J."/>
            <person name="Novotny C."/>
            <person name="Magnuson J.K."/>
            <person name="Spatafora J.W."/>
            <person name="Maurice S."/>
            <person name="Pangilinan J."/>
            <person name="Andreopoulos W."/>
            <person name="LaButti K."/>
            <person name="Hundley H."/>
            <person name="Na H."/>
            <person name="Kuo A."/>
            <person name="Barry K."/>
            <person name="Lipzen A."/>
            <person name="Henrissat B."/>
            <person name="Riley R."/>
            <person name="Ahrendt S."/>
            <person name="Nagy L.G."/>
            <person name="Grigoriev I.V."/>
            <person name="Martin F."/>
            <person name="Rosso M.N."/>
        </authorList>
    </citation>
    <scope>NUCLEOTIDE SEQUENCE</scope>
    <source>
        <strain evidence="1">CBS 384.51</strain>
    </source>
</reference>
<gene>
    <name evidence="1" type="ORF">BDY19DRAFT_909777</name>
</gene>
<evidence type="ECO:0000313" key="2">
    <source>
        <dbReference type="Proteomes" id="UP001055072"/>
    </source>
</evidence>
<keyword evidence="2" id="KW-1185">Reference proteome</keyword>
<sequence length="510" mass="58325">MFNSSRLSTFPIWEVACTAVLLYAAWMVAKGVYNWYFHPLAKFPGPRWASFSPWWKINLEVLQGRNLTDELFRLHAMYGDVVRIGPNELHFAKPNVYHEIYNPHNRWSRDPSLYHVFSISESLLTIMEYPRAKKRKDILQPLFSRKAIIRMQHLIQDMANRMCHNMEEHSRNKTSVDILRAYKCFSLDGITSFCFGTSMNATDAPDFEAPVGEAMHASLPIEPFLKHFPFVKNSLELFPAWVVSTVQPQLSGLMDLREALRNQVKETVAHPEILEQAEHPTIFNNLLDVKDGGRPPSLINLRDEALLMVFAGTDTSSTALTIGTMHILDRPDIHRKLNEELLQVWPNLSDRPTYEALDNLPYLKAVIKESLRLSSGVWSPMTRIVPREGAQIDGHFIPGNTAVGISNLFVHLNANIFPNPHTFEPNRWLQSKDADSESLDHWLVAFSKGPRSCLGLNLGWCQLVLGFANVFRRFQLELDNVNASQMHWQECYIPHYTGPELKIAATPRVS</sequence>
<evidence type="ECO:0000313" key="1">
    <source>
        <dbReference type="EMBL" id="KAI0084580.1"/>
    </source>
</evidence>
<organism evidence="1 2">
    <name type="scientific">Irpex rosettiformis</name>
    <dbReference type="NCBI Taxonomy" id="378272"/>
    <lineage>
        <taxon>Eukaryota</taxon>
        <taxon>Fungi</taxon>
        <taxon>Dikarya</taxon>
        <taxon>Basidiomycota</taxon>
        <taxon>Agaricomycotina</taxon>
        <taxon>Agaricomycetes</taxon>
        <taxon>Polyporales</taxon>
        <taxon>Irpicaceae</taxon>
        <taxon>Irpex</taxon>
    </lineage>
</organism>
<name>A0ACB8TRF1_9APHY</name>